<dbReference type="AlphaFoldDB" id="A0A4C1WLX2"/>
<reference evidence="5 6" key="1">
    <citation type="journal article" date="2019" name="Commun. Biol.">
        <title>The bagworm genome reveals a unique fibroin gene that provides high tensile strength.</title>
        <authorList>
            <person name="Kono N."/>
            <person name="Nakamura H."/>
            <person name="Ohtoshi R."/>
            <person name="Tomita M."/>
            <person name="Numata K."/>
            <person name="Arakawa K."/>
        </authorList>
    </citation>
    <scope>NUCLEOTIDE SEQUENCE [LARGE SCALE GENOMIC DNA]</scope>
</reference>
<dbReference type="InterPro" id="IPR007588">
    <property type="entry name" value="Znf_FLYWCH"/>
</dbReference>
<evidence type="ECO:0000256" key="1">
    <source>
        <dbReference type="ARBA" id="ARBA00022723"/>
    </source>
</evidence>
<evidence type="ECO:0000256" key="2">
    <source>
        <dbReference type="ARBA" id="ARBA00022771"/>
    </source>
</evidence>
<evidence type="ECO:0000256" key="3">
    <source>
        <dbReference type="ARBA" id="ARBA00022833"/>
    </source>
</evidence>
<proteinExistence type="predicted"/>
<sequence>MEPAARAKNMTHAALPRSKAFHLRLEVQARARDERQRGTIDLRVRQRSTSVSLLLDTKITHTHYGFHVTVHLLKTRRGRPMLMYRGYTFTQTATLRSGYRRWSCSSQRHKKCKAVVWTTHDTMQLHKGCGVHTHGPPSFHVTKDVRLIESRQGRPMVLYQGYSFTLSYSSVTNERRRWSCSSQRHRSCKATLWTAENLRPIKTINMHSHEPPSYHVTSDGKYIKIT</sequence>
<dbReference type="Pfam" id="PF04500">
    <property type="entry name" value="FLYWCH"/>
    <property type="match status" value="2"/>
</dbReference>
<feature type="domain" description="FLYWCH-type" evidence="4">
    <location>
        <begin position="148"/>
        <end position="209"/>
    </location>
</feature>
<evidence type="ECO:0000313" key="6">
    <source>
        <dbReference type="Proteomes" id="UP000299102"/>
    </source>
</evidence>
<organism evidence="5 6">
    <name type="scientific">Eumeta variegata</name>
    <name type="common">Bagworm moth</name>
    <name type="synonym">Eumeta japonica</name>
    <dbReference type="NCBI Taxonomy" id="151549"/>
    <lineage>
        <taxon>Eukaryota</taxon>
        <taxon>Metazoa</taxon>
        <taxon>Ecdysozoa</taxon>
        <taxon>Arthropoda</taxon>
        <taxon>Hexapoda</taxon>
        <taxon>Insecta</taxon>
        <taxon>Pterygota</taxon>
        <taxon>Neoptera</taxon>
        <taxon>Endopterygota</taxon>
        <taxon>Lepidoptera</taxon>
        <taxon>Glossata</taxon>
        <taxon>Ditrysia</taxon>
        <taxon>Tineoidea</taxon>
        <taxon>Psychidae</taxon>
        <taxon>Oiketicinae</taxon>
        <taxon>Eumeta</taxon>
    </lineage>
</organism>
<keyword evidence="3" id="KW-0862">Zinc</keyword>
<name>A0A4C1WLX2_EUMVA</name>
<dbReference type="GO" id="GO:0008270">
    <property type="term" value="F:zinc ion binding"/>
    <property type="evidence" value="ECO:0007669"/>
    <property type="project" value="UniProtKB-KW"/>
</dbReference>
<keyword evidence="6" id="KW-1185">Reference proteome</keyword>
<keyword evidence="1" id="KW-0479">Metal-binding</keyword>
<comment type="caution">
    <text evidence="5">The sequence shown here is derived from an EMBL/GenBank/DDBJ whole genome shotgun (WGS) entry which is preliminary data.</text>
</comment>
<keyword evidence="2" id="KW-0863">Zinc-finger</keyword>
<dbReference type="Gene3D" id="2.20.25.240">
    <property type="match status" value="2"/>
</dbReference>
<accession>A0A4C1WLX2</accession>
<dbReference type="OrthoDB" id="7761241at2759"/>
<dbReference type="EMBL" id="BGZK01000599">
    <property type="protein sequence ID" value="GBP52281.1"/>
    <property type="molecule type" value="Genomic_DNA"/>
</dbReference>
<protein>
    <recommendedName>
        <fullName evidence="4">FLYWCH-type domain-containing protein</fullName>
    </recommendedName>
</protein>
<feature type="domain" description="FLYWCH-type" evidence="4">
    <location>
        <begin position="73"/>
        <end position="134"/>
    </location>
</feature>
<dbReference type="Proteomes" id="UP000299102">
    <property type="component" value="Unassembled WGS sequence"/>
</dbReference>
<gene>
    <name evidence="5" type="ORF">EVAR_9193_1</name>
</gene>
<evidence type="ECO:0000259" key="4">
    <source>
        <dbReference type="Pfam" id="PF04500"/>
    </source>
</evidence>
<evidence type="ECO:0000313" key="5">
    <source>
        <dbReference type="EMBL" id="GBP52281.1"/>
    </source>
</evidence>